<evidence type="ECO:0000313" key="3">
    <source>
        <dbReference type="Proteomes" id="UP000422108"/>
    </source>
</evidence>
<name>A0A5K8A4S0_9BACT</name>
<evidence type="ECO:0000256" key="1">
    <source>
        <dbReference type="SAM" id="Phobius"/>
    </source>
</evidence>
<accession>A0A5K8A4S0</accession>
<dbReference type="Proteomes" id="UP000422108">
    <property type="component" value="Chromosome"/>
</dbReference>
<dbReference type="EMBL" id="AP021879">
    <property type="protein sequence ID" value="BBO87416.1"/>
    <property type="molecule type" value="Genomic_DNA"/>
</dbReference>
<reference evidence="2 3" key="1">
    <citation type="submission" date="2019-11" db="EMBL/GenBank/DDBJ databases">
        <title>Comparative genomics of hydrocarbon-degrading Desulfosarcina strains.</title>
        <authorList>
            <person name="Watanabe M."/>
            <person name="Kojima H."/>
            <person name="Fukui M."/>
        </authorList>
    </citation>
    <scope>NUCLEOTIDE SEQUENCE [LARGE SCALE GENOMIC DNA]</scope>
    <source>
        <strain evidence="3">oXyS1</strain>
    </source>
</reference>
<sequence>MEKRKQHLNPKLEQAGFSIVEVMIAMAIFSIGILAVWSMQLNAAKGNTRAQSVTYSSEWALGQVERLLVQGMGGTTAYNKLAPSSSLSQDVDGMDNDNDGEIDEGGENGSLWVLNKDADGVDNNYNGQIDENGEDGPLSVSLNIEEVSPDSTTDIYNYKIVTVTVTKTVGSETRTIVLENRVPNIV</sequence>
<organism evidence="2 3">
    <name type="scientific">Desulfosarcina ovata subsp. ovata</name>
    <dbReference type="NCBI Taxonomy" id="2752305"/>
    <lineage>
        <taxon>Bacteria</taxon>
        <taxon>Pseudomonadati</taxon>
        <taxon>Thermodesulfobacteriota</taxon>
        <taxon>Desulfobacteria</taxon>
        <taxon>Desulfobacterales</taxon>
        <taxon>Desulfosarcinaceae</taxon>
        <taxon>Desulfosarcina</taxon>
    </lineage>
</organism>
<keyword evidence="3" id="KW-1185">Reference proteome</keyword>
<feature type="transmembrane region" description="Helical" evidence="1">
    <location>
        <begin position="15"/>
        <end position="37"/>
    </location>
</feature>
<dbReference type="Pfam" id="PF07963">
    <property type="entry name" value="N_methyl"/>
    <property type="match status" value="1"/>
</dbReference>
<gene>
    <name evidence="2" type="ORF">DSCOOX_05960</name>
</gene>
<protein>
    <recommendedName>
        <fullName evidence="4">Prepilin-type N-terminal cleavage/methylation domain-containing protein</fullName>
    </recommendedName>
</protein>
<evidence type="ECO:0000313" key="2">
    <source>
        <dbReference type="EMBL" id="BBO87416.1"/>
    </source>
</evidence>
<dbReference type="RefSeq" id="WP_155308874.1">
    <property type="nucleotide sequence ID" value="NZ_AP021879.1"/>
</dbReference>
<keyword evidence="1" id="KW-0812">Transmembrane</keyword>
<keyword evidence="1" id="KW-1133">Transmembrane helix</keyword>
<keyword evidence="1" id="KW-0472">Membrane</keyword>
<dbReference type="NCBIfam" id="TIGR02532">
    <property type="entry name" value="IV_pilin_GFxxxE"/>
    <property type="match status" value="1"/>
</dbReference>
<evidence type="ECO:0008006" key="4">
    <source>
        <dbReference type="Google" id="ProtNLM"/>
    </source>
</evidence>
<dbReference type="InterPro" id="IPR012902">
    <property type="entry name" value="N_methyl_site"/>
</dbReference>
<proteinExistence type="predicted"/>
<dbReference type="AlphaFoldDB" id="A0A5K8A4S0"/>